<evidence type="ECO:0000256" key="5">
    <source>
        <dbReference type="ARBA" id="ARBA00023002"/>
    </source>
</evidence>
<keyword evidence="2" id="KW-0575">Peroxidase</keyword>
<reference evidence="9 10" key="1">
    <citation type="submission" date="2024-01" db="EMBL/GenBank/DDBJ databases">
        <title>A draft genome for a cacao thread blight-causing isolate of Paramarasmius palmivorus.</title>
        <authorList>
            <person name="Baruah I.K."/>
            <person name="Bukari Y."/>
            <person name="Amoako-Attah I."/>
            <person name="Meinhardt L.W."/>
            <person name="Bailey B.A."/>
            <person name="Cohen S.P."/>
        </authorList>
    </citation>
    <scope>NUCLEOTIDE SEQUENCE [LARGE SCALE GENOMIC DNA]</scope>
    <source>
        <strain evidence="9 10">GH-12</strain>
    </source>
</reference>
<keyword evidence="3" id="KW-0349">Heme</keyword>
<evidence type="ECO:0000313" key="9">
    <source>
        <dbReference type="EMBL" id="KAK7052961.1"/>
    </source>
</evidence>
<evidence type="ECO:0000256" key="6">
    <source>
        <dbReference type="ARBA" id="ARBA00023004"/>
    </source>
</evidence>
<dbReference type="PANTHER" id="PTHR33577:SF19">
    <property type="entry name" value="HEME HALOPEROXIDASE FAMILY PROFILE DOMAIN-CONTAINING PROTEIN-RELATED"/>
    <property type="match status" value="1"/>
</dbReference>
<accession>A0AAW0DK93</accession>
<keyword evidence="10" id="KW-1185">Reference proteome</keyword>
<keyword evidence="4" id="KW-0479">Metal-binding</keyword>
<evidence type="ECO:0000256" key="4">
    <source>
        <dbReference type="ARBA" id="ARBA00022723"/>
    </source>
</evidence>
<evidence type="ECO:0000256" key="3">
    <source>
        <dbReference type="ARBA" id="ARBA00022617"/>
    </source>
</evidence>
<evidence type="ECO:0000313" key="10">
    <source>
        <dbReference type="Proteomes" id="UP001383192"/>
    </source>
</evidence>
<proteinExistence type="inferred from homology"/>
<dbReference type="PROSITE" id="PS51405">
    <property type="entry name" value="HEME_HALOPEROXIDASE"/>
    <property type="match status" value="1"/>
</dbReference>
<keyword evidence="6" id="KW-0408">Iron</keyword>
<evidence type="ECO:0000259" key="8">
    <source>
        <dbReference type="PROSITE" id="PS51405"/>
    </source>
</evidence>
<name>A0AAW0DK93_9AGAR</name>
<gene>
    <name evidence="9" type="ORF">VNI00_004281</name>
</gene>
<dbReference type="Proteomes" id="UP001383192">
    <property type="component" value="Unassembled WGS sequence"/>
</dbReference>
<dbReference type="EMBL" id="JAYKXP010000011">
    <property type="protein sequence ID" value="KAK7052961.1"/>
    <property type="molecule type" value="Genomic_DNA"/>
</dbReference>
<sequence length="296" mass="32577">MVGSQHQESFSRLDSAPFIEMKTQFVLLSTITLASVNFAQKLTDPHDEIDWSQHQFQAPGENDARGPCPGLNTLANHGFLPRNGSNITIAMVLQAAVDGFNVENDAINLAAKSALFTTNMNDQFTINDIKQHNTLEHDGSISRADHALGDNAAFNETHYAVTARSNPGVDYYNGTSAGLVFKERHEHSLAHNPNITNTIKEFQVKCREAALYLGVMGNVTSGEAPKRFVDIFFREERLPLEEGWRRPAPVLSEPLNRIGVDVAKAFQWPGPDSERCPWIVIAPGGSDNPKVDGTLI</sequence>
<comment type="cofactor">
    <cofactor evidence="1">
        <name>heme b</name>
        <dbReference type="ChEBI" id="CHEBI:60344"/>
    </cofactor>
</comment>
<dbReference type="GO" id="GO:0004601">
    <property type="term" value="F:peroxidase activity"/>
    <property type="evidence" value="ECO:0007669"/>
    <property type="project" value="UniProtKB-KW"/>
</dbReference>
<evidence type="ECO:0000256" key="2">
    <source>
        <dbReference type="ARBA" id="ARBA00022559"/>
    </source>
</evidence>
<dbReference type="Gene3D" id="1.10.489.10">
    <property type="entry name" value="Chloroperoxidase-like"/>
    <property type="match status" value="1"/>
</dbReference>
<keyword evidence="5" id="KW-0560">Oxidoreductase</keyword>
<evidence type="ECO:0000256" key="7">
    <source>
        <dbReference type="ARBA" id="ARBA00025795"/>
    </source>
</evidence>
<dbReference type="AlphaFoldDB" id="A0AAW0DK93"/>
<dbReference type="SUPFAM" id="SSF47571">
    <property type="entry name" value="Cloroperoxidase"/>
    <property type="match status" value="1"/>
</dbReference>
<evidence type="ECO:0000256" key="1">
    <source>
        <dbReference type="ARBA" id="ARBA00001970"/>
    </source>
</evidence>
<dbReference type="GO" id="GO:0046872">
    <property type="term" value="F:metal ion binding"/>
    <property type="evidence" value="ECO:0007669"/>
    <property type="project" value="UniProtKB-KW"/>
</dbReference>
<dbReference type="Pfam" id="PF01328">
    <property type="entry name" value="Peroxidase_2"/>
    <property type="match status" value="1"/>
</dbReference>
<protein>
    <recommendedName>
        <fullName evidence="8">Heme haloperoxidase family profile domain-containing protein</fullName>
    </recommendedName>
</protein>
<comment type="caution">
    <text evidence="9">The sequence shown here is derived from an EMBL/GenBank/DDBJ whole genome shotgun (WGS) entry which is preliminary data.</text>
</comment>
<organism evidence="9 10">
    <name type="scientific">Paramarasmius palmivorus</name>
    <dbReference type="NCBI Taxonomy" id="297713"/>
    <lineage>
        <taxon>Eukaryota</taxon>
        <taxon>Fungi</taxon>
        <taxon>Dikarya</taxon>
        <taxon>Basidiomycota</taxon>
        <taxon>Agaricomycotina</taxon>
        <taxon>Agaricomycetes</taxon>
        <taxon>Agaricomycetidae</taxon>
        <taxon>Agaricales</taxon>
        <taxon>Marasmiineae</taxon>
        <taxon>Marasmiaceae</taxon>
        <taxon>Paramarasmius</taxon>
    </lineage>
</organism>
<feature type="domain" description="Heme haloperoxidase family profile" evidence="8">
    <location>
        <begin position="52"/>
        <end position="264"/>
    </location>
</feature>
<comment type="similarity">
    <text evidence="7">Belongs to the chloroperoxidase family.</text>
</comment>
<dbReference type="PANTHER" id="PTHR33577">
    <property type="entry name" value="STERIGMATOCYSTIN BIOSYNTHESIS PEROXIDASE STCC-RELATED"/>
    <property type="match status" value="1"/>
</dbReference>
<dbReference type="InterPro" id="IPR036851">
    <property type="entry name" value="Chloroperoxidase-like_sf"/>
</dbReference>
<dbReference type="InterPro" id="IPR000028">
    <property type="entry name" value="Chloroperoxidase"/>
</dbReference>